<dbReference type="PANTHER" id="PTHR14588">
    <property type="entry name" value="DDB1- AND CUL4-ASSOCIATED FACTOR 10"/>
    <property type="match status" value="1"/>
</dbReference>
<evidence type="ECO:0000313" key="6">
    <source>
        <dbReference type="EMBL" id="PNF21455.1"/>
    </source>
</evidence>
<feature type="compositionally biased region" description="Basic and acidic residues" evidence="5">
    <location>
        <begin position="434"/>
        <end position="445"/>
    </location>
</feature>
<comment type="caution">
    <text evidence="6">The sequence shown here is derived from an EMBL/GenBank/DDBJ whole genome shotgun (WGS) entry which is preliminary data.</text>
</comment>
<sequence>MPKVKTRLMNSSWLRQREIGQRYPLGYADRFSKRLYSSILPCTSWDHGENLRHAMHGGVFNLEFSPDGSLLVAACEKKSILMFDPLCRRLIHAVDNAHRDCVNCVRFLDSRVFATCSDDSTVALWDARNLKSQIRTLHGHSNWVKNIEFSPRDGLLVTSGFDGSIYTWDINSYTESGFVYNRVFQTNGLMRTRLNPDASKMIICTTSGYLIIIHNLDLTTMAQDLAGFKPNMYRLMQLSQTTIPVAADFTHLFSHQRKTNRVEFVTDFPTGDDAEVVSSLQIHPQGWCALSRNISNDENSEWTCVHDIQDREPSESENESGCDTDHEEEDCSQSGDDKTQSSRTSRQNVPESDSDSDTENFSRHPRMHRLQTAMTGLTSSLVIGPDSRARIVRPMVELRMDSIPVVHASSSSSSFPAAVVEGGGGAARTSGAGRNDDGIPLDTRHRGTVGDLGRRGLSPANVELHVSSADVWEALVAIREARVRRERERERAERERSINMRIRGNMEQRGAGQPSSGIAGGVGSMDERRPGVVRIVVRRRVESASGSVDSGSNGPSGSASEQQVEGSDQRQSQDIRPNEQGLEAVREAPNSSSSGGSAAGSSLTNALAAVISASNAMMAAATSVTSTTTANQGTNTSTEREWGGDGNVLRSLASGGPASSRTVLYIDNNAVHSNSTRGGYRVTPRINYEIPRNQHIHQNIRRLTHFIEEPNVGKGFIKELCFSADGRLICSPFGYGVRLLAFSPDCAELSTCVPSKPPVQLYELTTNVCHTDIVVSTKFSPQHCLLVSGCLSGKIVWHQPVV</sequence>
<dbReference type="AlphaFoldDB" id="A0A2J7PYP4"/>
<reference evidence="6 7" key="1">
    <citation type="submission" date="2017-12" db="EMBL/GenBank/DDBJ databases">
        <title>Hemimetabolous genomes reveal molecular basis of termite eusociality.</title>
        <authorList>
            <person name="Harrison M.C."/>
            <person name="Jongepier E."/>
            <person name="Robertson H.M."/>
            <person name="Arning N."/>
            <person name="Bitard-Feildel T."/>
            <person name="Chao H."/>
            <person name="Childers C.P."/>
            <person name="Dinh H."/>
            <person name="Doddapaneni H."/>
            <person name="Dugan S."/>
            <person name="Gowin J."/>
            <person name="Greiner C."/>
            <person name="Han Y."/>
            <person name="Hu H."/>
            <person name="Hughes D.S.T."/>
            <person name="Huylmans A.-K."/>
            <person name="Kemena C."/>
            <person name="Kremer L.P.M."/>
            <person name="Lee S.L."/>
            <person name="Lopez-Ezquerra A."/>
            <person name="Mallet L."/>
            <person name="Monroy-Kuhn J.M."/>
            <person name="Moser A."/>
            <person name="Murali S.C."/>
            <person name="Muzny D.M."/>
            <person name="Otani S."/>
            <person name="Piulachs M.-D."/>
            <person name="Poelchau M."/>
            <person name="Qu J."/>
            <person name="Schaub F."/>
            <person name="Wada-Katsumata A."/>
            <person name="Worley K.C."/>
            <person name="Xie Q."/>
            <person name="Ylla G."/>
            <person name="Poulsen M."/>
            <person name="Gibbs R.A."/>
            <person name="Schal C."/>
            <person name="Richards S."/>
            <person name="Belles X."/>
            <person name="Korb J."/>
            <person name="Bornberg-Bauer E."/>
        </authorList>
    </citation>
    <scope>NUCLEOTIDE SEQUENCE [LARGE SCALE GENOMIC DNA]</scope>
    <source>
        <tissue evidence="6">Whole body</tissue>
    </source>
</reference>
<feature type="region of interest" description="Disordered" evidence="5">
    <location>
        <begin position="308"/>
        <end position="366"/>
    </location>
</feature>
<dbReference type="InterPro" id="IPR039085">
    <property type="entry name" value="DCA10"/>
</dbReference>
<dbReference type="STRING" id="105785.A0A2J7PYP4"/>
<protein>
    <submittedName>
        <fullName evidence="6">Uncharacterized protein</fullName>
    </submittedName>
</protein>
<evidence type="ECO:0000256" key="1">
    <source>
        <dbReference type="ARBA" id="ARBA00005903"/>
    </source>
</evidence>
<dbReference type="OrthoDB" id="20669at2759"/>
<feature type="region of interest" description="Disordered" evidence="5">
    <location>
        <begin position="624"/>
        <end position="646"/>
    </location>
</feature>
<dbReference type="InterPro" id="IPR015943">
    <property type="entry name" value="WD40/YVTN_repeat-like_dom_sf"/>
</dbReference>
<dbReference type="Pfam" id="PF00400">
    <property type="entry name" value="WD40"/>
    <property type="match status" value="3"/>
</dbReference>
<feature type="repeat" description="WD" evidence="4">
    <location>
        <begin position="137"/>
        <end position="172"/>
    </location>
</feature>
<comment type="similarity">
    <text evidence="1">Belongs to the WD repeat DCAF10 family.</text>
</comment>
<feature type="region of interest" description="Disordered" evidence="5">
    <location>
        <begin position="485"/>
        <end position="575"/>
    </location>
</feature>
<dbReference type="Proteomes" id="UP000235965">
    <property type="component" value="Unassembled WGS sequence"/>
</dbReference>
<feature type="compositionally biased region" description="Basic and acidic residues" evidence="5">
    <location>
        <begin position="485"/>
        <end position="498"/>
    </location>
</feature>
<dbReference type="InterPro" id="IPR036322">
    <property type="entry name" value="WD40_repeat_dom_sf"/>
</dbReference>
<evidence type="ECO:0000256" key="4">
    <source>
        <dbReference type="PROSITE-ProRule" id="PRU00221"/>
    </source>
</evidence>
<accession>A0A2J7PYP4</accession>
<dbReference type="InterPro" id="IPR019775">
    <property type="entry name" value="WD40_repeat_CS"/>
</dbReference>
<dbReference type="SMART" id="SM00320">
    <property type="entry name" value="WD40"/>
    <property type="match status" value="4"/>
</dbReference>
<feature type="compositionally biased region" description="Polar residues" evidence="5">
    <location>
        <begin position="341"/>
        <end position="351"/>
    </location>
</feature>
<dbReference type="GO" id="GO:0080008">
    <property type="term" value="C:Cul4-RING E3 ubiquitin ligase complex"/>
    <property type="evidence" value="ECO:0007669"/>
    <property type="project" value="TreeGrafter"/>
</dbReference>
<feature type="region of interest" description="Disordered" evidence="5">
    <location>
        <begin position="424"/>
        <end position="452"/>
    </location>
</feature>
<dbReference type="InterPro" id="IPR001680">
    <property type="entry name" value="WD40_rpt"/>
</dbReference>
<feature type="repeat" description="WD" evidence="4">
    <location>
        <begin position="95"/>
        <end position="135"/>
    </location>
</feature>
<keyword evidence="7" id="KW-1185">Reference proteome</keyword>
<evidence type="ECO:0000256" key="5">
    <source>
        <dbReference type="SAM" id="MobiDB-lite"/>
    </source>
</evidence>
<dbReference type="EMBL" id="NEVH01020342">
    <property type="protein sequence ID" value="PNF21455.1"/>
    <property type="molecule type" value="Genomic_DNA"/>
</dbReference>
<evidence type="ECO:0000313" key="7">
    <source>
        <dbReference type="Proteomes" id="UP000235965"/>
    </source>
</evidence>
<dbReference type="PROSITE" id="PS50082">
    <property type="entry name" value="WD_REPEATS_2"/>
    <property type="match status" value="2"/>
</dbReference>
<feature type="compositionally biased region" description="Low complexity" evidence="5">
    <location>
        <begin position="624"/>
        <end position="637"/>
    </location>
</feature>
<dbReference type="InParanoid" id="A0A2J7PYP4"/>
<keyword evidence="2 4" id="KW-0853">WD repeat</keyword>
<keyword evidence="3" id="KW-0677">Repeat</keyword>
<dbReference type="PROSITE" id="PS50294">
    <property type="entry name" value="WD_REPEATS_REGION"/>
    <property type="match status" value="1"/>
</dbReference>
<dbReference type="SUPFAM" id="SSF50978">
    <property type="entry name" value="WD40 repeat-like"/>
    <property type="match status" value="2"/>
</dbReference>
<feature type="compositionally biased region" description="Acidic residues" evidence="5">
    <location>
        <begin position="315"/>
        <end position="331"/>
    </location>
</feature>
<name>A0A2J7PYP4_9NEOP</name>
<evidence type="ECO:0000256" key="2">
    <source>
        <dbReference type="ARBA" id="ARBA00022574"/>
    </source>
</evidence>
<dbReference type="Gene3D" id="2.130.10.10">
    <property type="entry name" value="YVTN repeat-like/Quinoprotein amine dehydrogenase"/>
    <property type="match status" value="1"/>
</dbReference>
<dbReference type="PANTHER" id="PTHR14588:SF2">
    <property type="entry name" value="DDB1- AND CUL4-ASSOCIATED FACTOR 10"/>
    <property type="match status" value="1"/>
</dbReference>
<evidence type="ECO:0000256" key="3">
    <source>
        <dbReference type="ARBA" id="ARBA00022737"/>
    </source>
</evidence>
<proteinExistence type="inferred from homology"/>
<dbReference type="FunCoup" id="A0A2J7PYP4">
    <property type="interactions" value="489"/>
</dbReference>
<organism evidence="6 7">
    <name type="scientific">Cryptotermes secundus</name>
    <dbReference type="NCBI Taxonomy" id="105785"/>
    <lineage>
        <taxon>Eukaryota</taxon>
        <taxon>Metazoa</taxon>
        <taxon>Ecdysozoa</taxon>
        <taxon>Arthropoda</taxon>
        <taxon>Hexapoda</taxon>
        <taxon>Insecta</taxon>
        <taxon>Pterygota</taxon>
        <taxon>Neoptera</taxon>
        <taxon>Polyneoptera</taxon>
        <taxon>Dictyoptera</taxon>
        <taxon>Blattodea</taxon>
        <taxon>Blattoidea</taxon>
        <taxon>Termitoidae</taxon>
        <taxon>Kalotermitidae</taxon>
        <taxon>Cryptotermitinae</taxon>
        <taxon>Cryptotermes</taxon>
    </lineage>
</organism>
<dbReference type="FunFam" id="2.130.10.10:FF:000661">
    <property type="entry name" value="Uncharacterized protein, isoform A"/>
    <property type="match status" value="1"/>
</dbReference>
<feature type="compositionally biased region" description="Polar residues" evidence="5">
    <location>
        <begin position="544"/>
        <end position="566"/>
    </location>
</feature>
<dbReference type="PROSITE" id="PS00678">
    <property type="entry name" value="WD_REPEATS_1"/>
    <property type="match status" value="1"/>
</dbReference>
<gene>
    <name evidence="6" type="ORF">B7P43_G13541</name>
</gene>